<sequence length="130" mass="14116">MKSFYILFAFFAVCAAQTVAPATSTSEAYYTSDENVDIEALVSNHDAMKQYVDCFTGKVECGPEAGAAKGEFPDALSDACAKCTQVQKHTSKVFFAEFKKSFPADYEAMKKAFDAENKLFPAFDAAIANA</sequence>
<reference evidence="2" key="1">
    <citation type="submission" date="2015-09" db="EMBL/GenBank/DDBJ databases">
        <title>Transcriptome analysis of odorant reception genes in the tea geometrid, Ectropis obliqua.</title>
        <authorList>
            <person name="Chen Z."/>
            <person name="Ma L."/>
            <person name="Li Z."/>
        </authorList>
    </citation>
    <scope>NUCLEOTIDE SEQUENCE</scope>
</reference>
<dbReference type="AlphaFoldDB" id="A0A1L2BLD4"/>
<dbReference type="PANTHER" id="PTHR11257:SF13">
    <property type="entry name" value="GEO07322P1"/>
    <property type="match status" value="1"/>
</dbReference>
<evidence type="ECO:0000313" key="2">
    <source>
        <dbReference type="EMBL" id="ALS03871.1"/>
    </source>
</evidence>
<dbReference type="SUPFAM" id="SSF100910">
    <property type="entry name" value="Chemosensory protein Csp2"/>
    <property type="match status" value="1"/>
</dbReference>
<proteinExistence type="evidence at transcript level"/>
<evidence type="ECO:0000256" key="1">
    <source>
        <dbReference type="SAM" id="SignalP"/>
    </source>
</evidence>
<protein>
    <submittedName>
        <fullName evidence="2">Chemosensory protein 2</fullName>
    </submittedName>
</protein>
<dbReference type="InterPro" id="IPR005055">
    <property type="entry name" value="A10/PebIII"/>
</dbReference>
<feature type="chain" id="PRO_5011956099" evidence="1">
    <location>
        <begin position="17"/>
        <end position="130"/>
    </location>
</feature>
<name>A0A1L2BLD4_ECTOB</name>
<dbReference type="EMBL" id="KT762012">
    <property type="protein sequence ID" value="ALS03871.1"/>
    <property type="molecule type" value="mRNA"/>
</dbReference>
<dbReference type="Pfam" id="PF03392">
    <property type="entry name" value="OS-D"/>
    <property type="match status" value="1"/>
</dbReference>
<dbReference type="InterPro" id="IPR036682">
    <property type="entry name" value="OS_D_A10/PebIII_sf"/>
</dbReference>
<dbReference type="Gene3D" id="1.10.2080.10">
    <property type="entry name" value="Insect odorant-binding protein A10/Ejaculatory bulb-specific protein 3"/>
    <property type="match status" value="1"/>
</dbReference>
<feature type="signal peptide" evidence="1">
    <location>
        <begin position="1"/>
        <end position="16"/>
    </location>
</feature>
<keyword evidence="1" id="KW-0732">Signal</keyword>
<accession>A0A1L2BLD4</accession>
<dbReference type="PANTHER" id="PTHR11257">
    <property type="entry name" value="CHEMOSENSORY PROTEIN-RELATED"/>
    <property type="match status" value="1"/>
</dbReference>
<organism evidence="2">
    <name type="scientific">Ectropis obliqua</name>
    <name type="common">Tea geometrid moth</name>
    <dbReference type="NCBI Taxonomy" id="248899"/>
    <lineage>
        <taxon>Eukaryota</taxon>
        <taxon>Metazoa</taxon>
        <taxon>Ecdysozoa</taxon>
        <taxon>Arthropoda</taxon>
        <taxon>Hexapoda</taxon>
        <taxon>Insecta</taxon>
        <taxon>Pterygota</taxon>
        <taxon>Neoptera</taxon>
        <taxon>Endopterygota</taxon>
        <taxon>Lepidoptera</taxon>
        <taxon>Glossata</taxon>
        <taxon>Ditrysia</taxon>
        <taxon>Geometroidea</taxon>
        <taxon>Geometridae</taxon>
        <taxon>Ennominae</taxon>
        <taxon>Ectropis</taxon>
    </lineage>
</organism>